<name>A0ACB9H9U9_CICIN</name>
<organism evidence="1 2">
    <name type="scientific">Cichorium intybus</name>
    <name type="common">Chicory</name>
    <dbReference type="NCBI Taxonomy" id="13427"/>
    <lineage>
        <taxon>Eukaryota</taxon>
        <taxon>Viridiplantae</taxon>
        <taxon>Streptophyta</taxon>
        <taxon>Embryophyta</taxon>
        <taxon>Tracheophyta</taxon>
        <taxon>Spermatophyta</taxon>
        <taxon>Magnoliopsida</taxon>
        <taxon>eudicotyledons</taxon>
        <taxon>Gunneridae</taxon>
        <taxon>Pentapetalae</taxon>
        <taxon>asterids</taxon>
        <taxon>campanulids</taxon>
        <taxon>Asterales</taxon>
        <taxon>Asteraceae</taxon>
        <taxon>Cichorioideae</taxon>
        <taxon>Cichorieae</taxon>
        <taxon>Cichoriinae</taxon>
        <taxon>Cichorium</taxon>
    </lineage>
</organism>
<proteinExistence type="predicted"/>
<evidence type="ECO:0000313" key="1">
    <source>
        <dbReference type="EMBL" id="KAI3792093.1"/>
    </source>
</evidence>
<evidence type="ECO:0000313" key="2">
    <source>
        <dbReference type="Proteomes" id="UP001055811"/>
    </source>
</evidence>
<accession>A0ACB9H9U9</accession>
<reference evidence="1 2" key="2">
    <citation type="journal article" date="2022" name="Mol. Ecol. Resour.">
        <title>The genomes of chicory, endive, great burdock and yacon provide insights into Asteraceae paleo-polyploidization history and plant inulin production.</title>
        <authorList>
            <person name="Fan W."/>
            <person name="Wang S."/>
            <person name="Wang H."/>
            <person name="Wang A."/>
            <person name="Jiang F."/>
            <person name="Liu H."/>
            <person name="Zhao H."/>
            <person name="Xu D."/>
            <person name="Zhang Y."/>
        </authorList>
    </citation>
    <scope>NUCLEOTIDE SEQUENCE [LARGE SCALE GENOMIC DNA]</scope>
    <source>
        <strain evidence="2">cv. Punajuju</strain>
        <tissue evidence="1">Leaves</tissue>
    </source>
</reference>
<gene>
    <name evidence="1" type="ORF">L2E82_05963</name>
</gene>
<comment type="caution">
    <text evidence="1">The sequence shown here is derived from an EMBL/GenBank/DDBJ whole genome shotgun (WGS) entry which is preliminary data.</text>
</comment>
<sequence>MLVGSPWYIFASPTSNNGIQKHNLAGCEYSRAASFLSLEKVLETPGLLGLHPIWSVDEAQNLALKVEREEGHQSNECPKWRQTLLTNFDVDIDEEIVAKEFDENVDEYADVEVMKGVEEEKANDVLKKVKPLL</sequence>
<reference evidence="2" key="1">
    <citation type="journal article" date="2022" name="Mol. Ecol. Resour.">
        <title>The genomes of chicory, endive, great burdock and yacon provide insights into Asteraceae palaeo-polyploidization history and plant inulin production.</title>
        <authorList>
            <person name="Fan W."/>
            <person name="Wang S."/>
            <person name="Wang H."/>
            <person name="Wang A."/>
            <person name="Jiang F."/>
            <person name="Liu H."/>
            <person name="Zhao H."/>
            <person name="Xu D."/>
            <person name="Zhang Y."/>
        </authorList>
    </citation>
    <scope>NUCLEOTIDE SEQUENCE [LARGE SCALE GENOMIC DNA]</scope>
    <source>
        <strain evidence="2">cv. Punajuju</strain>
    </source>
</reference>
<dbReference type="Proteomes" id="UP001055811">
    <property type="component" value="Linkage Group LG01"/>
</dbReference>
<dbReference type="EMBL" id="CM042009">
    <property type="protein sequence ID" value="KAI3792093.1"/>
    <property type="molecule type" value="Genomic_DNA"/>
</dbReference>
<protein>
    <submittedName>
        <fullName evidence="1">Uncharacterized protein</fullName>
    </submittedName>
</protein>
<keyword evidence="2" id="KW-1185">Reference proteome</keyword>